<reference evidence="2" key="1">
    <citation type="submission" date="2014-09" db="EMBL/GenBank/DDBJ databases">
        <title>Genome sequence of the luminous mushroom Mycena chlorophos for searching fungal bioluminescence genes.</title>
        <authorList>
            <person name="Tanaka Y."/>
            <person name="Kasuga D."/>
            <person name="Oba Y."/>
            <person name="Hase S."/>
            <person name="Sato K."/>
            <person name="Oba Y."/>
            <person name="Sakakibara Y."/>
        </authorList>
    </citation>
    <scope>NUCLEOTIDE SEQUENCE</scope>
</reference>
<feature type="compositionally biased region" description="Basic residues" evidence="1">
    <location>
        <begin position="352"/>
        <end position="368"/>
    </location>
</feature>
<organism evidence="2 3">
    <name type="scientific">Mycena chlorophos</name>
    <name type="common">Agaric fungus</name>
    <name type="synonym">Agaricus chlorophos</name>
    <dbReference type="NCBI Taxonomy" id="658473"/>
    <lineage>
        <taxon>Eukaryota</taxon>
        <taxon>Fungi</taxon>
        <taxon>Dikarya</taxon>
        <taxon>Basidiomycota</taxon>
        <taxon>Agaricomycotina</taxon>
        <taxon>Agaricomycetes</taxon>
        <taxon>Agaricomycetidae</taxon>
        <taxon>Agaricales</taxon>
        <taxon>Marasmiineae</taxon>
        <taxon>Mycenaceae</taxon>
        <taxon>Mycena</taxon>
    </lineage>
</organism>
<accession>A0ABQ0L0Q5</accession>
<keyword evidence="3" id="KW-1185">Reference proteome</keyword>
<dbReference type="EMBL" id="DF839739">
    <property type="protein sequence ID" value="GAT44460.1"/>
    <property type="molecule type" value="Genomic_DNA"/>
</dbReference>
<proteinExistence type="predicted"/>
<name>A0ABQ0L0Q5_MYCCL</name>
<evidence type="ECO:0000313" key="2">
    <source>
        <dbReference type="EMBL" id="GAT44460.1"/>
    </source>
</evidence>
<sequence>MQFTLFILDCAFAAQNTEKKVEFRSGDDGVSAKFANEEGTDVWAGAQPARRLRMTTFGRIYPEARARRQPAVKSVRWIHGAVDVDALDAACVEREEGLRNARPGHGGKREAAFGTPKAVKKKLESARPSLATAQWNDMLEVGGGRRRSATGCWPDEDVSSLPTANCEHSVPSGHRGTYSSSTQTVVFAAWANHTDDVPGRPPAPPGAPDPATRTDGIVVRSFTALLVSPPPYPGVLPVHIARPAPHPRTPASQQCRSIALTGPGPLDADLRAWRDESLSVECPLVALALALPRAFRIPRTSAPDTPSSSLATCNPCDSTCAFWDGAFVIVPDLLRTGVATRSRSALRSCPVGRRRRPGHCCPRHTRQRHPPEVTIPTTAPSPGATKPVSSSRPSATAVLHLPTPTSNPATRSTFRKTAVAT</sequence>
<feature type="compositionally biased region" description="Polar residues" evidence="1">
    <location>
        <begin position="403"/>
        <end position="412"/>
    </location>
</feature>
<evidence type="ECO:0000313" key="3">
    <source>
        <dbReference type="Proteomes" id="UP000815677"/>
    </source>
</evidence>
<gene>
    <name evidence="2" type="ORF">MCHLO_02084</name>
</gene>
<evidence type="ECO:0000256" key="1">
    <source>
        <dbReference type="SAM" id="MobiDB-lite"/>
    </source>
</evidence>
<feature type="region of interest" description="Disordered" evidence="1">
    <location>
        <begin position="349"/>
        <end position="421"/>
    </location>
</feature>
<protein>
    <submittedName>
        <fullName evidence="2">Uncharacterized protein</fullName>
    </submittedName>
</protein>
<dbReference type="Proteomes" id="UP000815677">
    <property type="component" value="Unassembled WGS sequence"/>
</dbReference>